<dbReference type="OrthoDB" id="10265871at2759"/>
<feature type="domain" description="Acyclic terpene utilisation N-terminal" evidence="1">
    <location>
        <begin position="4"/>
        <end position="97"/>
    </location>
</feature>
<evidence type="ECO:0000313" key="4">
    <source>
        <dbReference type="Proteomes" id="UP000078561"/>
    </source>
</evidence>
<proteinExistence type="predicted"/>
<dbReference type="STRING" id="4829.A0A168MD86"/>
<dbReference type="InterPro" id="IPR010839">
    <property type="entry name" value="AtuA_N"/>
</dbReference>
<organism evidence="3">
    <name type="scientific">Absidia glauca</name>
    <name type="common">Pin mould</name>
    <dbReference type="NCBI Taxonomy" id="4829"/>
    <lineage>
        <taxon>Eukaryota</taxon>
        <taxon>Fungi</taxon>
        <taxon>Fungi incertae sedis</taxon>
        <taxon>Mucoromycota</taxon>
        <taxon>Mucoromycotina</taxon>
        <taxon>Mucoromycetes</taxon>
        <taxon>Mucorales</taxon>
        <taxon>Cunninghamellaceae</taxon>
        <taxon>Absidia</taxon>
    </lineage>
</organism>
<sequence length="256" mass="27730">MIFKRRGLDDFKAFHVEAVGGESLYGPHASAHESREILLRVSAHHDDPAAMAIFAREINPMVTSGAPAMGFYGLPTVLPNMVHFPALIPKTDTQTTMIVGKAELTRTIPWDAWDTQHTFGQPPPPVPPLPLYDGPSTNLVKVPLIQLAYGRSGDKGDVSNIGIIARDPQYTPFINRSITEQAVADYMQHLCKGGTVKRYELPGLNAFNFVLTKALGGGGISSLSVDRQGKTYAQLLISGMMVELPGDLVPPSEAKL</sequence>
<accession>A0A168MD86</accession>
<feature type="domain" description="AtuA-like ferredoxin-fold" evidence="2">
    <location>
        <begin position="142"/>
        <end position="238"/>
    </location>
</feature>
<reference evidence="3" key="1">
    <citation type="submission" date="2016-04" db="EMBL/GenBank/DDBJ databases">
        <authorList>
            <person name="Evans L.H."/>
            <person name="Alamgir A."/>
            <person name="Owens N."/>
            <person name="Weber N.D."/>
            <person name="Virtaneva K."/>
            <person name="Barbian K."/>
            <person name="Babar A."/>
            <person name="Rosenke K."/>
        </authorList>
    </citation>
    <scope>NUCLEOTIDE SEQUENCE [LARGE SCALE GENOMIC DNA]</scope>
    <source>
        <strain evidence="3">CBS 101.48</strain>
    </source>
</reference>
<dbReference type="Pfam" id="PF07287">
    <property type="entry name" value="AtuA"/>
    <property type="match status" value="1"/>
</dbReference>
<dbReference type="InterPro" id="IPR056362">
    <property type="entry name" value="AtuA-like_ferredoxin_dom"/>
</dbReference>
<dbReference type="Pfam" id="PF23544">
    <property type="entry name" value="AtuA_ferredoxin"/>
    <property type="match status" value="1"/>
</dbReference>
<dbReference type="Proteomes" id="UP000078561">
    <property type="component" value="Unassembled WGS sequence"/>
</dbReference>
<evidence type="ECO:0000313" key="3">
    <source>
        <dbReference type="EMBL" id="SAL98327.1"/>
    </source>
</evidence>
<dbReference type="InParanoid" id="A0A168MD86"/>
<evidence type="ECO:0000259" key="1">
    <source>
        <dbReference type="Pfam" id="PF07287"/>
    </source>
</evidence>
<dbReference type="EMBL" id="LT552064">
    <property type="protein sequence ID" value="SAL98327.1"/>
    <property type="molecule type" value="Genomic_DNA"/>
</dbReference>
<gene>
    <name evidence="3" type="primary">ABSGL_03856.1 scaffold 4679</name>
</gene>
<evidence type="ECO:0000259" key="2">
    <source>
        <dbReference type="Pfam" id="PF23544"/>
    </source>
</evidence>
<protein>
    <submittedName>
        <fullName evidence="3">Uncharacterized protein</fullName>
    </submittedName>
</protein>
<dbReference type="PANTHER" id="PTHR47708">
    <property type="match status" value="1"/>
</dbReference>
<name>A0A168MD86_ABSGL</name>
<dbReference type="PANTHER" id="PTHR47708:SF2">
    <property type="entry name" value="SI:CH73-132F6.5"/>
    <property type="match status" value="1"/>
</dbReference>
<keyword evidence="4" id="KW-1185">Reference proteome</keyword>
<dbReference type="AlphaFoldDB" id="A0A168MD86"/>